<dbReference type="AlphaFoldDB" id="A0A0F9HRE2"/>
<organism evidence="2">
    <name type="scientific">marine sediment metagenome</name>
    <dbReference type="NCBI Taxonomy" id="412755"/>
    <lineage>
        <taxon>unclassified sequences</taxon>
        <taxon>metagenomes</taxon>
        <taxon>ecological metagenomes</taxon>
    </lineage>
</organism>
<dbReference type="Pfam" id="PF10825">
    <property type="entry name" value="DUF2752"/>
    <property type="match status" value="1"/>
</dbReference>
<evidence type="ECO:0000313" key="2">
    <source>
        <dbReference type="EMBL" id="KKM05792.1"/>
    </source>
</evidence>
<keyword evidence="1" id="KW-0472">Membrane</keyword>
<comment type="caution">
    <text evidence="2">The sequence shown here is derived from an EMBL/GenBank/DDBJ whole genome shotgun (WGS) entry which is preliminary data.</text>
</comment>
<feature type="non-terminal residue" evidence="2">
    <location>
        <position position="1"/>
    </location>
</feature>
<accession>A0A0F9HRE2</accession>
<gene>
    <name evidence="2" type="ORF">LCGC14_1750470</name>
</gene>
<evidence type="ECO:0008006" key="3">
    <source>
        <dbReference type="Google" id="ProtNLM"/>
    </source>
</evidence>
<name>A0A0F9HRE2_9ZZZZ</name>
<sequence>PDMSLSKTVGIHGPTCGLTRSFVNISHGRFFDGFLANFMGPFVYISFFGFFLYFGYRFFGGKKRLKLALSVLNNRILLFSVIAAFIISWIVKLLSPLKTS</sequence>
<proteinExistence type="predicted"/>
<evidence type="ECO:0000256" key="1">
    <source>
        <dbReference type="SAM" id="Phobius"/>
    </source>
</evidence>
<keyword evidence="1" id="KW-0812">Transmembrane</keyword>
<reference evidence="2" key="1">
    <citation type="journal article" date="2015" name="Nature">
        <title>Complex archaea that bridge the gap between prokaryotes and eukaryotes.</title>
        <authorList>
            <person name="Spang A."/>
            <person name="Saw J.H."/>
            <person name="Jorgensen S.L."/>
            <person name="Zaremba-Niedzwiedzka K."/>
            <person name="Martijn J."/>
            <person name="Lind A.E."/>
            <person name="van Eijk R."/>
            <person name="Schleper C."/>
            <person name="Guy L."/>
            <person name="Ettema T.J."/>
        </authorList>
    </citation>
    <scope>NUCLEOTIDE SEQUENCE</scope>
</reference>
<feature type="transmembrane region" description="Helical" evidence="1">
    <location>
        <begin position="76"/>
        <end position="95"/>
    </location>
</feature>
<protein>
    <recommendedName>
        <fullName evidence="3">DUF2752 domain-containing protein</fullName>
    </recommendedName>
</protein>
<dbReference type="InterPro" id="IPR021215">
    <property type="entry name" value="DUF2752"/>
</dbReference>
<keyword evidence="1" id="KW-1133">Transmembrane helix</keyword>
<feature type="transmembrane region" description="Helical" evidence="1">
    <location>
        <begin position="34"/>
        <end position="56"/>
    </location>
</feature>
<dbReference type="EMBL" id="LAZR01016138">
    <property type="protein sequence ID" value="KKM05792.1"/>
    <property type="molecule type" value="Genomic_DNA"/>
</dbReference>